<dbReference type="Pfam" id="PF00701">
    <property type="entry name" value="DHDPS"/>
    <property type="match status" value="1"/>
</dbReference>
<reference evidence="5 6" key="1">
    <citation type="submission" date="2019-06" db="EMBL/GenBank/DDBJ databases">
        <title>The draft genome of Rhizobium smilacinae PTYR-5.</title>
        <authorList>
            <person name="Liu L."/>
            <person name="Li L."/>
            <person name="Zhang X."/>
        </authorList>
    </citation>
    <scope>NUCLEOTIDE SEQUENCE [LARGE SCALE GENOMIC DNA]</scope>
    <source>
        <strain evidence="5 6">PTYR-5</strain>
    </source>
</reference>
<evidence type="ECO:0000256" key="4">
    <source>
        <dbReference type="PIRSR" id="PIRSR001365-2"/>
    </source>
</evidence>
<dbReference type="InterPro" id="IPR002220">
    <property type="entry name" value="DapA-like"/>
</dbReference>
<name>A0A5C4XCS5_9HYPH</name>
<organism evidence="5 6">
    <name type="scientific">Aliirhizobium smilacinae</name>
    <dbReference type="NCBI Taxonomy" id="1395944"/>
    <lineage>
        <taxon>Bacteria</taxon>
        <taxon>Pseudomonadati</taxon>
        <taxon>Pseudomonadota</taxon>
        <taxon>Alphaproteobacteria</taxon>
        <taxon>Hyphomicrobiales</taxon>
        <taxon>Rhizobiaceae</taxon>
        <taxon>Aliirhizobium</taxon>
    </lineage>
</organism>
<dbReference type="RefSeq" id="WP_139678463.1">
    <property type="nucleotide sequence ID" value="NZ_VDMN01000006.1"/>
</dbReference>
<dbReference type="InterPro" id="IPR013785">
    <property type="entry name" value="Aldolase_TIM"/>
</dbReference>
<evidence type="ECO:0000313" key="5">
    <source>
        <dbReference type="EMBL" id="TNM61295.1"/>
    </source>
</evidence>
<dbReference type="PANTHER" id="PTHR12128:SF66">
    <property type="entry name" value="4-HYDROXY-2-OXOGLUTARATE ALDOLASE, MITOCHONDRIAL"/>
    <property type="match status" value="1"/>
</dbReference>
<keyword evidence="6" id="KW-1185">Reference proteome</keyword>
<gene>
    <name evidence="5" type="ORF">FHP24_22410</name>
</gene>
<dbReference type="SUPFAM" id="SSF51569">
    <property type="entry name" value="Aldolase"/>
    <property type="match status" value="1"/>
</dbReference>
<evidence type="ECO:0000313" key="6">
    <source>
        <dbReference type="Proteomes" id="UP000311605"/>
    </source>
</evidence>
<dbReference type="EMBL" id="VDMN01000006">
    <property type="protein sequence ID" value="TNM61295.1"/>
    <property type="molecule type" value="Genomic_DNA"/>
</dbReference>
<protein>
    <submittedName>
        <fullName evidence="5">Dihydrodipicolinate synthase family protein</fullName>
    </submittedName>
</protein>
<dbReference type="Proteomes" id="UP000311605">
    <property type="component" value="Unassembled WGS sequence"/>
</dbReference>
<dbReference type="AlphaFoldDB" id="A0A5C4XCS5"/>
<sequence length="301" mass="32406">MTPFHRARRQTFTPLLTPFSDGRIDVRAFEAAIDRQIVAGVDGVVVGDPIGEGPSLSQDERDELLKACIARGSQHLTVIAATGTNCTAETIERCRRAQDLGADALLVTVPYYSKPMPKGVLNHFHEVAAAASIPVIVDDDPGRTARDYGSALLERIASLDIIIGICHGMDRLSHFAGLSALMKDRFLHLSRDDRAILQFLDMGGHGAISPLANVIPSPVQTLIAMSERSSASNSLERAVDAAAIALGRDEVVAVKEAQSFIHQSLADVRLPLVAAEPETVIRVRQAFAPFARCGLSMRRVA</sequence>
<comment type="caution">
    <text evidence="5">The sequence shown here is derived from an EMBL/GenBank/DDBJ whole genome shotgun (WGS) entry which is preliminary data.</text>
</comment>
<evidence type="ECO:0000256" key="3">
    <source>
        <dbReference type="PIRNR" id="PIRNR001365"/>
    </source>
</evidence>
<dbReference type="PANTHER" id="PTHR12128">
    <property type="entry name" value="DIHYDRODIPICOLINATE SYNTHASE"/>
    <property type="match status" value="1"/>
</dbReference>
<dbReference type="SMART" id="SM01130">
    <property type="entry name" value="DHDPS"/>
    <property type="match status" value="1"/>
</dbReference>
<dbReference type="GO" id="GO:0008840">
    <property type="term" value="F:4-hydroxy-tetrahydrodipicolinate synthase activity"/>
    <property type="evidence" value="ECO:0007669"/>
    <property type="project" value="TreeGrafter"/>
</dbReference>
<dbReference type="Gene3D" id="3.20.20.70">
    <property type="entry name" value="Aldolase class I"/>
    <property type="match status" value="1"/>
</dbReference>
<comment type="similarity">
    <text evidence="1 3">Belongs to the DapA family.</text>
</comment>
<dbReference type="OrthoDB" id="9782828at2"/>
<dbReference type="PRINTS" id="PR00146">
    <property type="entry name" value="DHPICSNTHASE"/>
</dbReference>
<dbReference type="PIRSF" id="PIRSF001365">
    <property type="entry name" value="DHDPS"/>
    <property type="match status" value="1"/>
</dbReference>
<dbReference type="CDD" id="cd00408">
    <property type="entry name" value="DHDPS-like"/>
    <property type="match status" value="1"/>
</dbReference>
<feature type="binding site" evidence="4">
    <location>
        <position position="208"/>
    </location>
    <ligand>
        <name>pyruvate</name>
        <dbReference type="ChEBI" id="CHEBI:15361"/>
    </ligand>
</feature>
<accession>A0A5C4XCS5</accession>
<proteinExistence type="inferred from homology"/>
<evidence type="ECO:0000256" key="2">
    <source>
        <dbReference type="ARBA" id="ARBA00023239"/>
    </source>
</evidence>
<keyword evidence="2 3" id="KW-0456">Lyase</keyword>
<evidence type="ECO:0000256" key="1">
    <source>
        <dbReference type="ARBA" id="ARBA00007592"/>
    </source>
</evidence>